<organism evidence="5 6">
    <name type="scientific">Gordonia jinhuaensis</name>
    <dbReference type="NCBI Taxonomy" id="1517702"/>
    <lineage>
        <taxon>Bacteria</taxon>
        <taxon>Bacillati</taxon>
        <taxon>Actinomycetota</taxon>
        <taxon>Actinomycetes</taxon>
        <taxon>Mycobacteriales</taxon>
        <taxon>Gordoniaceae</taxon>
        <taxon>Gordonia</taxon>
    </lineage>
</organism>
<comment type="similarity">
    <text evidence="2">Belongs to the MTB12 family.</text>
</comment>
<evidence type="ECO:0000256" key="1">
    <source>
        <dbReference type="ARBA" id="ARBA00022729"/>
    </source>
</evidence>
<proteinExistence type="inferred from homology"/>
<dbReference type="AlphaFoldDB" id="A0A916SVT4"/>
<dbReference type="EMBL" id="BMGC01000002">
    <property type="protein sequence ID" value="GGB19489.1"/>
    <property type="molecule type" value="Genomic_DNA"/>
</dbReference>
<evidence type="ECO:0000313" key="5">
    <source>
        <dbReference type="EMBL" id="GGB19489.1"/>
    </source>
</evidence>
<dbReference type="Pfam" id="PF26580">
    <property type="entry name" value="Mtb12_C"/>
    <property type="match status" value="1"/>
</dbReference>
<evidence type="ECO:0000256" key="3">
    <source>
        <dbReference type="SAM" id="MobiDB-lite"/>
    </source>
</evidence>
<comment type="caution">
    <text evidence="5">The sequence shown here is derived from an EMBL/GenBank/DDBJ whole genome shotgun (WGS) entry which is preliminary data.</text>
</comment>
<gene>
    <name evidence="5" type="ORF">GCM10011489_04480</name>
</gene>
<feature type="domain" description="Low molecular weight antigen MTB12-like C-terminal" evidence="4">
    <location>
        <begin position="84"/>
        <end position="192"/>
    </location>
</feature>
<evidence type="ECO:0000256" key="2">
    <source>
        <dbReference type="ARBA" id="ARBA00093774"/>
    </source>
</evidence>
<keyword evidence="1" id="KW-0732">Signal</keyword>
<feature type="region of interest" description="Disordered" evidence="3">
    <location>
        <begin position="44"/>
        <end position="86"/>
    </location>
</feature>
<dbReference type="Proteomes" id="UP000621454">
    <property type="component" value="Unassembled WGS sequence"/>
</dbReference>
<protein>
    <recommendedName>
        <fullName evidence="4">Low molecular weight antigen MTB12-like C-terminal domain-containing protein</fullName>
    </recommendedName>
</protein>
<evidence type="ECO:0000313" key="6">
    <source>
        <dbReference type="Proteomes" id="UP000621454"/>
    </source>
</evidence>
<reference evidence="5" key="2">
    <citation type="submission" date="2020-09" db="EMBL/GenBank/DDBJ databases">
        <authorList>
            <person name="Sun Q."/>
            <person name="Zhou Y."/>
        </authorList>
    </citation>
    <scope>NUCLEOTIDE SEQUENCE</scope>
    <source>
        <strain evidence="5">CGMCC 1.12827</strain>
    </source>
</reference>
<sequence length="202" mass="20798">MRSTDNHRPRLPRGPKEEDGFVKVAKLAVAGMAVAAFLSVAACGSDDNSDSSSDTTTTSATTSAAATGTAAAGDEAGVTDSSTPPTAATLDAMLQKAIDPNVPATDKTQLVEGSEADPQLFDKLVQAKQDNPGVTYKIIPPVVSSGANQATAKVRVQLPNNPVQNVDASIVFTDGRWKLSKNTICPLLQANNINSAMCPASS</sequence>
<dbReference type="InterPro" id="IPR058644">
    <property type="entry name" value="Mtb12-like_C"/>
</dbReference>
<reference evidence="5" key="1">
    <citation type="journal article" date="2014" name="Int. J. Syst. Evol. Microbiol.">
        <title>Complete genome sequence of Corynebacterium casei LMG S-19264T (=DSM 44701T), isolated from a smear-ripened cheese.</title>
        <authorList>
            <consortium name="US DOE Joint Genome Institute (JGI-PGF)"/>
            <person name="Walter F."/>
            <person name="Albersmeier A."/>
            <person name="Kalinowski J."/>
            <person name="Ruckert C."/>
        </authorList>
    </citation>
    <scope>NUCLEOTIDE SEQUENCE</scope>
    <source>
        <strain evidence="5">CGMCC 1.12827</strain>
    </source>
</reference>
<accession>A0A916SVT4</accession>
<name>A0A916SVT4_9ACTN</name>
<evidence type="ECO:0000259" key="4">
    <source>
        <dbReference type="Pfam" id="PF26580"/>
    </source>
</evidence>
<keyword evidence="6" id="KW-1185">Reference proteome</keyword>
<feature type="compositionally biased region" description="Low complexity" evidence="3">
    <location>
        <begin position="44"/>
        <end position="80"/>
    </location>
</feature>